<evidence type="ECO:0000313" key="3">
    <source>
        <dbReference type="Proteomes" id="UP000064967"/>
    </source>
</evidence>
<feature type="transmembrane region" description="Helical" evidence="1">
    <location>
        <begin position="112"/>
        <end position="134"/>
    </location>
</feature>
<organism evidence="2 3">
    <name type="scientific">Labilithrix luteola</name>
    <dbReference type="NCBI Taxonomy" id="1391654"/>
    <lineage>
        <taxon>Bacteria</taxon>
        <taxon>Pseudomonadati</taxon>
        <taxon>Myxococcota</taxon>
        <taxon>Polyangia</taxon>
        <taxon>Polyangiales</taxon>
        <taxon>Labilitrichaceae</taxon>
        <taxon>Labilithrix</taxon>
    </lineage>
</organism>
<keyword evidence="3" id="KW-1185">Reference proteome</keyword>
<proteinExistence type="predicted"/>
<sequence>MASAEIVSVGLPFCSFKVLTGVVLLDTPSLCALGYALLALGTVDFALNVANLVSLVTRRRRASGVCLLDLVVRRLEKGDSPSDLGIALDVFLSFALVAVVVGFGVIPRIPAWALPVWNMSVVLNVLGAGIGRLLSSLQQRRHRAL</sequence>
<keyword evidence="1" id="KW-1133">Transmembrane helix</keyword>
<dbReference type="Proteomes" id="UP000064967">
    <property type="component" value="Chromosome"/>
</dbReference>
<feature type="transmembrane region" description="Helical" evidence="1">
    <location>
        <begin position="84"/>
        <end position="106"/>
    </location>
</feature>
<name>A0A0K1PWD1_9BACT</name>
<evidence type="ECO:0000256" key="1">
    <source>
        <dbReference type="SAM" id="Phobius"/>
    </source>
</evidence>
<evidence type="ECO:0000313" key="2">
    <source>
        <dbReference type="EMBL" id="AKU97696.1"/>
    </source>
</evidence>
<keyword evidence="1" id="KW-0812">Transmembrane</keyword>
<protein>
    <submittedName>
        <fullName evidence="2">Uncharacterized protein</fullName>
    </submittedName>
</protein>
<gene>
    <name evidence="2" type="ORF">AKJ09_04360</name>
</gene>
<dbReference type="EMBL" id="CP012333">
    <property type="protein sequence ID" value="AKU97696.1"/>
    <property type="molecule type" value="Genomic_DNA"/>
</dbReference>
<accession>A0A0K1PWD1</accession>
<keyword evidence="1" id="KW-0472">Membrane</keyword>
<dbReference type="AlphaFoldDB" id="A0A0K1PWD1"/>
<dbReference type="KEGG" id="llu:AKJ09_04360"/>
<feature type="transmembrane region" description="Helical" evidence="1">
    <location>
        <begin position="32"/>
        <end position="53"/>
    </location>
</feature>
<reference evidence="2 3" key="1">
    <citation type="submission" date="2015-08" db="EMBL/GenBank/DDBJ databases">
        <authorList>
            <person name="Babu N.S."/>
            <person name="Beckwith C.J."/>
            <person name="Beseler K.G."/>
            <person name="Brison A."/>
            <person name="Carone J.V."/>
            <person name="Caskin T.P."/>
            <person name="Diamond M."/>
            <person name="Durham M.E."/>
            <person name="Foxe J.M."/>
            <person name="Go M."/>
            <person name="Henderson B.A."/>
            <person name="Jones I.B."/>
            <person name="McGettigan J.A."/>
            <person name="Micheletti S.J."/>
            <person name="Nasrallah M.E."/>
            <person name="Ortiz D."/>
            <person name="Piller C.R."/>
            <person name="Privatt S.R."/>
            <person name="Schneider S.L."/>
            <person name="Sharp S."/>
            <person name="Smith T.C."/>
            <person name="Stanton J.D."/>
            <person name="Ullery H.E."/>
            <person name="Wilson R.J."/>
            <person name="Serrano M.G."/>
            <person name="Buck G."/>
            <person name="Lee V."/>
            <person name="Wang Y."/>
            <person name="Carvalho R."/>
            <person name="Voegtly L."/>
            <person name="Shi R."/>
            <person name="Duckworth R."/>
            <person name="Johnson A."/>
            <person name="Loviza R."/>
            <person name="Walstead R."/>
            <person name="Shah Z."/>
            <person name="Kiflezghi M."/>
            <person name="Wade K."/>
            <person name="Ball S.L."/>
            <person name="Bradley K.W."/>
            <person name="Asai D.J."/>
            <person name="Bowman C.A."/>
            <person name="Russell D.A."/>
            <person name="Pope W.H."/>
            <person name="Jacobs-Sera D."/>
            <person name="Hendrix R.W."/>
            <person name="Hatfull G.F."/>
        </authorList>
    </citation>
    <scope>NUCLEOTIDE SEQUENCE [LARGE SCALE GENOMIC DNA]</scope>
    <source>
        <strain evidence="2 3">DSM 27648</strain>
    </source>
</reference>